<reference evidence="15" key="2">
    <citation type="submission" date="2012-10" db="EMBL/GenBank/DDBJ databases">
        <title>Improved high-quality draft of Thermaerobacter subterraneus C21, DSM 13965.</title>
        <authorList>
            <consortium name="DOE Joint Genome Institute"/>
            <person name="Eisen J."/>
            <person name="Huntemann M."/>
            <person name="Wei C.-L."/>
            <person name="Han J."/>
            <person name="Detter J.C."/>
            <person name="Han C."/>
            <person name="Tapia R."/>
            <person name="Chen A."/>
            <person name="Kyrpides N."/>
            <person name="Mavromatis K."/>
            <person name="Markowitz V."/>
            <person name="Szeto E."/>
            <person name="Ivanova N."/>
            <person name="Mikhailova N."/>
            <person name="Ovchinnikova G."/>
            <person name="Pagani I."/>
            <person name="Pati A."/>
            <person name="Goodwin L."/>
            <person name="Nordberg H.P."/>
            <person name="Cantor M.N."/>
            <person name="Hua S.X."/>
            <person name="Woyke T."/>
            <person name="Eisen J."/>
            <person name="Klenk H.-P."/>
        </authorList>
    </citation>
    <scope>NUCLEOTIDE SEQUENCE [LARGE SCALE GENOMIC DNA]</scope>
    <source>
        <strain evidence="15">DSM 13965</strain>
    </source>
</reference>
<evidence type="ECO:0000256" key="8">
    <source>
        <dbReference type="ARBA" id="ARBA00022801"/>
    </source>
</evidence>
<dbReference type="InterPro" id="IPR044537">
    <property type="entry name" value="Rip2-like"/>
</dbReference>
<keyword evidence="11" id="KW-0482">Metalloprotease</keyword>
<dbReference type="GO" id="GO:0008237">
    <property type="term" value="F:metallopeptidase activity"/>
    <property type="evidence" value="ECO:0007669"/>
    <property type="project" value="UniProtKB-KW"/>
</dbReference>
<dbReference type="Pfam" id="PF02163">
    <property type="entry name" value="Peptidase_M50"/>
    <property type="match status" value="1"/>
</dbReference>
<comment type="similarity">
    <text evidence="3">Belongs to the peptidase M50B family.</text>
</comment>
<feature type="transmembrane region" description="Helical" evidence="13">
    <location>
        <begin position="124"/>
        <end position="145"/>
    </location>
</feature>
<evidence type="ECO:0000256" key="3">
    <source>
        <dbReference type="ARBA" id="ARBA00007931"/>
    </source>
</evidence>
<feature type="transmembrane region" description="Helical" evidence="13">
    <location>
        <begin position="53"/>
        <end position="72"/>
    </location>
</feature>
<evidence type="ECO:0000256" key="7">
    <source>
        <dbReference type="ARBA" id="ARBA00022723"/>
    </source>
</evidence>
<dbReference type="Proteomes" id="UP000005710">
    <property type="component" value="Unassembled WGS sequence"/>
</dbReference>
<keyword evidence="7" id="KW-0479">Metal-binding</keyword>
<dbReference type="OrthoDB" id="9800627at2"/>
<comment type="cofactor">
    <cofactor evidence="1">
        <name>Zn(2+)</name>
        <dbReference type="ChEBI" id="CHEBI:29105"/>
    </cofactor>
</comment>
<dbReference type="EMBL" id="AENY02000004">
    <property type="protein sequence ID" value="EKP93868.1"/>
    <property type="molecule type" value="Genomic_DNA"/>
</dbReference>
<evidence type="ECO:0000256" key="5">
    <source>
        <dbReference type="ARBA" id="ARBA00022670"/>
    </source>
</evidence>
<dbReference type="HOGENOM" id="CLU_086979_1_1_9"/>
<keyword evidence="10 13" id="KW-1133">Transmembrane helix</keyword>
<keyword evidence="8" id="KW-0378">Hydrolase</keyword>
<dbReference type="GO" id="GO:0005886">
    <property type="term" value="C:plasma membrane"/>
    <property type="evidence" value="ECO:0007669"/>
    <property type="project" value="UniProtKB-SubCell"/>
</dbReference>
<evidence type="ECO:0000256" key="10">
    <source>
        <dbReference type="ARBA" id="ARBA00022989"/>
    </source>
</evidence>
<gene>
    <name evidence="15" type="ORF">ThesuDRAFT_00112</name>
</gene>
<comment type="subcellular location">
    <subcellularLocation>
        <location evidence="2">Cell membrane</location>
        <topology evidence="2">Multi-pass membrane protein</topology>
    </subcellularLocation>
</comment>
<dbReference type="eggNOG" id="COG1994">
    <property type="taxonomic scope" value="Bacteria"/>
</dbReference>
<reference evidence="15" key="1">
    <citation type="submission" date="2010-10" db="EMBL/GenBank/DDBJ databases">
        <authorList>
            <consortium name="US DOE Joint Genome Institute (JGI-PGF)"/>
            <person name="Lucas S."/>
            <person name="Copeland A."/>
            <person name="Lapidus A."/>
            <person name="Bruce D."/>
            <person name="Goodwin L."/>
            <person name="Pitluck S."/>
            <person name="Kyrpides N."/>
            <person name="Mavromatis K."/>
            <person name="Detter J.C."/>
            <person name="Han C."/>
            <person name="Land M."/>
            <person name="Hauser L."/>
            <person name="Markowitz V."/>
            <person name="Cheng J.-F."/>
            <person name="Hugenholtz P."/>
            <person name="Woyke T."/>
            <person name="Wu D."/>
            <person name="Pukall R."/>
            <person name="Wahrenburg C."/>
            <person name="Brambilla E."/>
            <person name="Klenk H.-P."/>
            <person name="Eisen J.A."/>
        </authorList>
    </citation>
    <scope>NUCLEOTIDE SEQUENCE [LARGE SCALE GENOMIC DNA]</scope>
    <source>
        <strain evidence="15">DSM 13965</strain>
    </source>
</reference>
<dbReference type="GO" id="GO:0046872">
    <property type="term" value="F:metal ion binding"/>
    <property type="evidence" value="ECO:0007669"/>
    <property type="project" value="UniProtKB-KW"/>
</dbReference>
<evidence type="ECO:0000313" key="15">
    <source>
        <dbReference type="EMBL" id="EKP93868.1"/>
    </source>
</evidence>
<dbReference type="CDD" id="cd06158">
    <property type="entry name" value="S2P-M50_like_1"/>
    <property type="match status" value="1"/>
</dbReference>
<dbReference type="RefSeq" id="WP_006904814.1">
    <property type="nucleotide sequence ID" value="NZ_JH976536.1"/>
</dbReference>
<keyword evidence="4" id="KW-1003">Cell membrane</keyword>
<keyword evidence="9" id="KW-0862">Zinc</keyword>
<name>K6PYP9_9FIRM</name>
<dbReference type="GO" id="GO:0006508">
    <property type="term" value="P:proteolysis"/>
    <property type="evidence" value="ECO:0007669"/>
    <property type="project" value="UniProtKB-KW"/>
</dbReference>
<evidence type="ECO:0000259" key="14">
    <source>
        <dbReference type="Pfam" id="PF02163"/>
    </source>
</evidence>
<dbReference type="InterPro" id="IPR008915">
    <property type="entry name" value="Peptidase_M50"/>
</dbReference>
<feature type="domain" description="Peptidase M50" evidence="14">
    <location>
        <begin position="121"/>
        <end position="154"/>
    </location>
</feature>
<sequence length="206" mass="21643">MPGLFDPIGMLVAAPGLLLALVLHEYAHARVAHQLGDPTPRAMGRLTLDPLAHLDPVGTLLLVVFGFGWARPVPVNPWHFRNPLAGMALVAAAGPLTNLVLAYLTLVAWYLWQPAGLVGEAVTHIAVINVYLAVFNLIPIPPLDGSRVLRAVLGRGGHWLDALESYGWLLVILLVATGVLGAVLHPAATVVLAGLSQAAGTITGAR</sequence>
<dbReference type="InterPro" id="IPR052348">
    <property type="entry name" value="Metallopeptidase_M50B"/>
</dbReference>
<feature type="transmembrane region" description="Helical" evidence="13">
    <location>
        <begin position="166"/>
        <end position="188"/>
    </location>
</feature>
<keyword evidence="5 15" id="KW-0645">Protease</keyword>
<evidence type="ECO:0000256" key="6">
    <source>
        <dbReference type="ARBA" id="ARBA00022692"/>
    </source>
</evidence>
<evidence type="ECO:0000256" key="2">
    <source>
        <dbReference type="ARBA" id="ARBA00004651"/>
    </source>
</evidence>
<feature type="transmembrane region" description="Helical" evidence="13">
    <location>
        <begin position="84"/>
        <end position="112"/>
    </location>
</feature>
<accession>K6PYP9</accession>
<evidence type="ECO:0000256" key="11">
    <source>
        <dbReference type="ARBA" id="ARBA00023049"/>
    </source>
</evidence>
<evidence type="ECO:0000256" key="4">
    <source>
        <dbReference type="ARBA" id="ARBA00022475"/>
    </source>
</evidence>
<dbReference type="AlphaFoldDB" id="K6PYP9"/>
<evidence type="ECO:0000256" key="13">
    <source>
        <dbReference type="SAM" id="Phobius"/>
    </source>
</evidence>
<dbReference type="PANTHER" id="PTHR35864:SF1">
    <property type="entry name" value="ZINC METALLOPROTEASE YWHC-RELATED"/>
    <property type="match status" value="1"/>
</dbReference>
<evidence type="ECO:0000256" key="1">
    <source>
        <dbReference type="ARBA" id="ARBA00001947"/>
    </source>
</evidence>
<keyword evidence="16" id="KW-1185">Reference proteome</keyword>
<evidence type="ECO:0000256" key="9">
    <source>
        <dbReference type="ARBA" id="ARBA00022833"/>
    </source>
</evidence>
<dbReference type="STRING" id="867903.ThesuDRAFT_00112"/>
<keyword evidence="6 13" id="KW-0812">Transmembrane</keyword>
<comment type="caution">
    <text evidence="15">The sequence shown here is derived from an EMBL/GenBank/DDBJ whole genome shotgun (WGS) entry which is preliminary data.</text>
</comment>
<keyword evidence="12 13" id="KW-0472">Membrane</keyword>
<dbReference type="PANTHER" id="PTHR35864">
    <property type="entry name" value="ZINC METALLOPROTEASE MJ0611-RELATED"/>
    <property type="match status" value="1"/>
</dbReference>
<organism evidence="15 16">
    <name type="scientific">Thermaerobacter subterraneus DSM 13965</name>
    <dbReference type="NCBI Taxonomy" id="867903"/>
    <lineage>
        <taxon>Bacteria</taxon>
        <taxon>Bacillati</taxon>
        <taxon>Bacillota</taxon>
        <taxon>Clostridia</taxon>
        <taxon>Eubacteriales</taxon>
        <taxon>Clostridiales Family XVII. Incertae Sedis</taxon>
        <taxon>Thermaerobacter</taxon>
    </lineage>
</organism>
<proteinExistence type="inferred from homology"/>
<evidence type="ECO:0000313" key="16">
    <source>
        <dbReference type="Proteomes" id="UP000005710"/>
    </source>
</evidence>
<protein>
    <submittedName>
        <fullName evidence="15">Zn-dependent protease</fullName>
    </submittedName>
</protein>
<evidence type="ECO:0000256" key="12">
    <source>
        <dbReference type="ARBA" id="ARBA00023136"/>
    </source>
</evidence>